<evidence type="ECO:0000256" key="4">
    <source>
        <dbReference type="ARBA" id="ARBA00022989"/>
    </source>
</evidence>
<protein>
    <submittedName>
        <fullName evidence="9 10">Transmembrane protein 135-like</fullName>
    </submittedName>
</protein>
<keyword evidence="5 6" id="KW-0472">Membrane</keyword>
<comment type="similarity">
    <text evidence="2">Belongs to the TMEM135 family.</text>
</comment>
<evidence type="ECO:0000256" key="1">
    <source>
        <dbReference type="ARBA" id="ARBA00004127"/>
    </source>
</evidence>
<evidence type="ECO:0000256" key="3">
    <source>
        <dbReference type="ARBA" id="ARBA00022692"/>
    </source>
</evidence>
<dbReference type="Proteomes" id="UP000515158">
    <property type="component" value="Unplaced"/>
</dbReference>
<dbReference type="AlphaFoldDB" id="A0A6P8XU09"/>
<dbReference type="RefSeq" id="XP_034230405.1">
    <property type="nucleotide sequence ID" value="XM_034374514.1"/>
</dbReference>
<accession>A0A6P8XU09</accession>
<keyword evidence="8" id="KW-1185">Reference proteome</keyword>
<dbReference type="PANTHER" id="PTHR12459">
    <property type="entry name" value="TRANSMEMBRANE PROTEIN 135-RELATED"/>
    <property type="match status" value="1"/>
</dbReference>
<dbReference type="InterPro" id="IPR031926">
    <property type="entry name" value="TMEM135_N"/>
</dbReference>
<dbReference type="RefSeq" id="XP_034230404.1">
    <property type="nucleotide sequence ID" value="XM_034374513.1"/>
</dbReference>
<evidence type="ECO:0000313" key="10">
    <source>
        <dbReference type="RefSeq" id="XP_034230403.1"/>
    </source>
</evidence>
<feature type="transmembrane region" description="Helical" evidence="6">
    <location>
        <begin position="99"/>
        <end position="119"/>
    </location>
</feature>
<evidence type="ECO:0000256" key="2">
    <source>
        <dbReference type="ARBA" id="ARBA00008924"/>
    </source>
</evidence>
<evidence type="ECO:0000313" key="9">
    <source>
        <dbReference type="RefSeq" id="XP_034230402.1"/>
    </source>
</evidence>
<name>A0A6P8XU09_THRPL</name>
<feature type="transmembrane region" description="Helical" evidence="6">
    <location>
        <begin position="66"/>
        <end position="87"/>
    </location>
</feature>
<evidence type="ECO:0000256" key="6">
    <source>
        <dbReference type="SAM" id="Phobius"/>
    </source>
</evidence>
<proteinExistence type="inferred from homology"/>
<reference evidence="9 10" key="1">
    <citation type="submission" date="2025-04" db="UniProtKB">
        <authorList>
            <consortium name="RefSeq"/>
        </authorList>
    </citation>
    <scope>IDENTIFICATION</scope>
    <source>
        <tissue evidence="9 10">Total insect</tissue>
    </source>
</reference>
<dbReference type="Pfam" id="PF15982">
    <property type="entry name" value="TMEM135_C_rich"/>
    <property type="match status" value="1"/>
</dbReference>
<gene>
    <name evidence="9 10 11 12" type="primary">LOC117639102</name>
</gene>
<dbReference type="GeneID" id="117639102"/>
<feature type="domain" description="Transmembrane protein 135 N-terminal" evidence="7">
    <location>
        <begin position="13"/>
        <end position="145"/>
    </location>
</feature>
<evidence type="ECO:0000259" key="7">
    <source>
        <dbReference type="Pfam" id="PF15982"/>
    </source>
</evidence>
<comment type="subcellular location">
    <subcellularLocation>
        <location evidence="1">Endomembrane system</location>
        <topology evidence="1">Multi-pass membrane protein</topology>
    </subcellularLocation>
</comment>
<dbReference type="OrthoDB" id="291792at2759"/>
<dbReference type="RefSeq" id="XP_034230402.1">
    <property type="nucleotide sequence ID" value="XM_034374511.1"/>
</dbReference>
<evidence type="ECO:0000313" key="12">
    <source>
        <dbReference type="RefSeq" id="XP_034230405.1"/>
    </source>
</evidence>
<sequence>MGILSKYQTIDATCMEYVHPWTQSCADGSCSLFFHAVQHSGRLYFTVYMLSLLMHRRVPSLQKLKNTFLGILQSTAFLTANAFGYSLSLCFLRAIMGNFNFLTISFVPSFMASLVAILVERPSRRNLLTLYVTNVASETLFRMAVWRKIVRPIPYGDVIIFASSIAAILHMYRSEHGSKDSIFSMLRVAIGPHEEYSATGTGRDTPPVPSNRPHKPKGPLFECLESFLAPYYCLMNKLKRHSTCPHPSSCVGYSVKGGLKMFAVGYGLQFCMRVLLRAKRLMKNPSQIPGMLIDKKMLSLGLFLGGFPAIFRTVSCALRWIRNTDSPAHAIPAGLLAGLAFVSYRDNSVALYAFWKLMEILYARAVSRGLLPQLPGAGVLLYCTSTALLFHAAIWEPQNLRPSYWDFLHGISGGRLACMDRDVLEVFGLETRKNLTALLMKNKTDLTKLKF</sequence>
<evidence type="ECO:0000313" key="11">
    <source>
        <dbReference type="RefSeq" id="XP_034230404.1"/>
    </source>
</evidence>
<dbReference type="PANTHER" id="PTHR12459:SF15">
    <property type="entry name" value="TRANSMEMBRANE PROTEIN 135"/>
    <property type="match status" value="1"/>
</dbReference>
<dbReference type="InterPro" id="IPR026749">
    <property type="entry name" value="Tmem135"/>
</dbReference>
<keyword evidence="4 6" id="KW-1133">Transmembrane helix</keyword>
<keyword evidence="3 6" id="KW-0812">Transmembrane</keyword>
<dbReference type="GO" id="GO:0012505">
    <property type="term" value="C:endomembrane system"/>
    <property type="evidence" value="ECO:0007669"/>
    <property type="project" value="UniProtKB-SubCell"/>
</dbReference>
<evidence type="ECO:0000256" key="5">
    <source>
        <dbReference type="ARBA" id="ARBA00023136"/>
    </source>
</evidence>
<evidence type="ECO:0000313" key="8">
    <source>
        <dbReference type="Proteomes" id="UP000515158"/>
    </source>
</evidence>
<organism evidence="10">
    <name type="scientific">Thrips palmi</name>
    <name type="common">Melon thrips</name>
    <dbReference type="NCBI Taxonomy" id="161013"/>
    <lineage>
        <taxon>Eukaryota</taxon>
        <taxon>Metazoa</taxon>
        <taxon>Ecdysozoa</taxon>
        <taxon>Arthropoda</taxon>
        <taxon>Hexapoda</taxon>
        <taxon>Insecta</taxon>
        <taxon>Pterygota</taxon>
        <taxon>Neoptera</taxon>
        <taxon>Paraneoptera</taxon>
        <taxon>Thysanoptera</taxon>
        <taxon>Terebrantia</taxon>
        <taxon>Thripoidea</taxon>
        <taxon>Thripidae</taxon>
        <taxon>Thrips</taxon>
    </lineage>
</organism>
<dbReference type="KEGG" id="tpal:117639102"/>
<dbReference type="RefSeq" id="XP_034230403.1">
    <property type="nucleotide sequence ID" value="XM_034374512.1"/>
</dbReference>